<sequence>MTHDMTEFEAGSGNVYADLGDPDADTMLRKAHIAMAIEDRIQARGLTQRAAAALTGIPQPRLSALRNGRFRGISETRMLDALRALGSDVEVIVHPPRNEEGPGRMTVTFAAE</sequence>
<dbReference type="Gene3D" id="1.10.260.40">
    <property type="entry name" value="lambda repressor-like DNA-binding domains"/>
    <property type="match status" value="1"/>
</dbReference>
<accession>A0A7W6RYU6</accession>
<dbReference type="SUPFAM" id="SSF47413">
    <property type="entry name" value="lambda repressor-like DNA-binding domains"/>
    <property type="match status" value="1"/>
</dbReference>
<dbReference type="CDD" id="cd00093">
    <property type="entry name" value="HTH_XRE"/>
    <property type="match status" value="1"/>
</dbReference>
<reference evidence="2 3" key="1">
    <citation type="submission" date="2020-08" db="EMBL/GenBank/DDBJ databases">
        <title>Genome sequencing of Purple Non-Sulfur Bacteria from various extreme environments.</title>
        <authorList>
            <person name="Mayer M."/>
        </authorList>
    </citation>
    <scope>NUCLEOTIDE SEQUENCE [LARGE SCALE GENOMIC DNA]</scope>
    <source>
        <strain evidence="2 3">JA135</strain>
    </source>
</reference>
<dbReference type="SMART" id="SM00530">
    <property type="entry name" value="HTH_XRE"/>
    <property type="match status" value="1"/>
</dbReference>
<dbReference type="Pfam" id="PF13744">
    <property type="entry name" value="HTH_37"/>
    <property type="match status" value="1"/>
</dbReference>
<protein>
    <submittedName>
        <fullName evidence="2">Putative XRE-type DNA-binding protein</fullName>
    </submittedName>
</protein>
<dbReference type="GO" id="GO:0003677">
    <property type="term" value="F:DNA binding"/>
    <property type="evidence" value="ECO:0007669"/>
    <property type="project" value="UniProtKB-KW"/>
</dbReference>
<evidence type="ECO:0000313" key="2">
    <source>
        <dbReference type="EMBL" id="MBB4285768.1"/>
    </source>
</evidence>
<dbReference type="InterPro" id="IPR039554">
    <property type="entry name" value="HigA2-like_HTH"/>
</dbReference>
<dbReference type="Proteomes" id="UP000555728">
    <property type="component" value="Unassembled WGS sequence"/>
</dbReference>
<proteinExistence type="predicted"/>
<dbReference type="PROSITE" id="PS50943">
    <property type="entry name" value="HTH_CROC1"/>
    <property type="match status" value="1"/>
</dbReference>
<dbReference type="InterPro" id="IPR010982">
    <property type="entry name" value="Lambda_DNA-bd_dom_sf"/>
</dbReference>
<gene>
    <name evidence="2" type="ORF">GGD88_001488</name>
</gene>
<evidence type="ECO:0000313" key="3">
    <source>
        <dbReference type="Proteomes" id="UP000555728"/>
    </source>
</evidence>
<organism evidence="2 3">
    <name type="scientific">Roseospira goensis</name>
    <dbReference type="NCBI Taxonomy" id="391922"/>
    <lineage>
        <taxon>Bacteria</taxon>
        <taxon>Pseudomonadati</taxon>
        <taxon>Pseudomonadota</taxon>
        <taxon>Alphaproteobacteria</taxon>
        <taxon>Rhodospirillales</taxon>
        <taxon>Rhodospirillaceae</taxon>
        <taxon>Roseospira</taxon>
    </lineage>
</organism>
<dbReference type="RefSeq" id="WP_221237044.1">
    <property type="nucleotide sequence ID" value="NZ_JACIGI010000009.1"/>
</dbReference>
<name>A0A7W6RYU6_9PROT</name>
<dbReference type="EMBL" id="JACIGI010000009">
    <property type="protein sequence ID" value="MBB4285768.1"/>
    <property type="molecule type" value="Genomic_DNA"/>
</dbReference>
<feature type="domain" description="HTH cro/C1-type" evidence="1">
    <location>
        <begin position="37"/>
        <end position="92"/>
    </location>
</feature>
<evidence type="ECO:0000259" key="1">
    <source>
        <dbReference type="PROSITE" id="PS50943"/>
    </source>
</evidence>
<keyword evidence="3" id="KW-1185">Reference proteome</keyword>
<comment type="caution">
    <text evidence="2">The sequence shown here is derived from an EMBL/GenBank/DDBJ whole genome shotgun (WGS) entry which is preliminary data.</text>
</comment>
<dbReference type="AlphaFoldDB" id="A0A7W6RYU6"/>
<keyword evidence="2" id="KW-0238">DNA-binding</keyword>
<dbReference type="InterPro" id="IPR001387">
    <property type="entry name" value="Cro/C1-type_HTH"/>
</dbReference>